<keyword evidence="2" id="KW-0378">Hydrolase</keyword>
<dbReference type="GO" id="GO:0046856">
    <property type="term" value="P:phosphatidylinositol dephosphorylation"/>
    <property type="evidence" value="ECO:0007669"/>
    <property type="project" value="InterPro"/>
</dbReference>
<dbReference type="PANTHER" id="PTHR45738">
    <property type="entry name" value="POLYPHOSPHOINOSITIDE PHOSPHATASE"/>
    <property type="match status" value="1"/>
</dbReference>
<comment type="subcellular location">
    <subcellularLocation>
        <location evidence="1">Endomembrane system</location>
    </subcellularLocation>
</comment>
<keyword evidence="8" id="KW-1185">Reference proteome</keyword>
<dbReference type="Pfam" id="PF02383">
    <property type="entry name" value="Syja_N"/>
    <property type="match status" value="1"/>
</dbReference>
<gene>
    <name evidence="7" type="ORF">QYM36_005068</name>
</gene>
<comment type="caution">
    <text evidence="7">The sequence shown here is derived from an EMBL/GenBank/DDBJ whole genome shotgun (WGS) entry which is preliminary data.</text>
</comment>
<dbReference type="GO" id="GO:0012505">
    <property type="term" value="C:endomembrane system"/>
    <property type="evidence" value="ECO:0007669"/>
    <property type="project" value="UniProtKB-SubCell"/>
</dbReference>
<feature type="domain" description="SAC" evidence="6">
    <location>
        <begin position="152"/>
        <end position="546"/>
    </location>
</feature>
<evidence type="ECO:0000256" key="5">
    <source>
        <dbReference type="SAM" id="Phobius"/>
    </source>
</evidence>
<evidence type="ECO:0000256" key="3">
    <source>
        <dbReference type="ARBA" id="ARBA00023136"/>
    </source>
</evidence>
<protein>
    <recommendedName>
        <fullName evidence="6">SAC domain-containing protein</fullName>
    </recommendedName>
</protein>
<dbReference type="PROSITE" id="PS50275">
    <property type="entry name" value="SAC"/>
    <property type="match status" value="1"/>
</dbReference>
<feature type="compositionally biased region" description="Polar residues" evidence="4">
    <location>
        <begin position="730"/>
        <end position="745"/>
    </location>
</feature>
<organism evidence="7 8">
    <name type="scientific">Artemia franciscana</name>
    <name type="common">Brine shrimp</name>
    <name type="synonym">Artemia sanfranciscana</name>
    <dbReference type="NCBI Taxonomy" id="6661"/>
    <lineage>
        <taxon>Eukaryota</taxon>
        <taxon>Metazoa</taxon>
        <taxon>Ecdysozoa</taxon>
        <taxon>Arthropoda</taxon>
        <taxon>Crustacea</taxon>
        <taxon>Branchiopoda</taxon>
        <taxon>Anostraca</taxon>
        <taxon>Artemiidae</taxon>
        <taxon>Artemia</taxon>
    </lineage>
</organism>
<dbReference type="InterPro" id="IPR002013">
    <property type="entry name" value="SAC_dom"/>
</dbReference>
<evidence type="ECO:0000256" key="2">
    <source>
        <dbReference type="ARBA" id="ARBA00022801"/>
    </source>
</evidence>
<evidence type="ECO:0000256" key="1">
    <source>
        <dbReference type="ARBA" id="ARBA00004308"/>
    </source>
</evidence>
<dbReference type="AlphaFoldDB" id="A0AA88ICR6"/>
<dbReference type="GO" id="GO:0043813">
    <property type="term" value="F:phosphatidylinositol-3,5-bisphosphate 5-phosphatase activity"/>
    <property type="evidence" value="ECO:0007669"/>
    <property type="project" value="InterPro"/>
</dbReference>
<reference evidence="7" key="1">
    <citation type="submission" date="2023-07" db="EMBL/GenBank/DDBJ databases">
        <title>Chromosome-level genome assembly of Artemia franciscana.</title>
        <authorList>
            <person name="Jo E."/>
        </authorList>
    </citation>
    <scope>NUCLEOTIDE SEQUENCE</scope>
    <source>
        <tissue evidence="7">Whole body</tissue>
    </source>
</reference>
<dbReference type="InterPro" id="IPR043573">
    <property type="entry name" value="Fig4-like"/>
</dbReference>
<dbReference type="EMBL" id="JAVRJZ010000008">
    <property type="protein sequence ID" value="KAK2719451.1"/>
    <property type="molecule type" value="Genomic_DNA"/>
</dbReference>
<proteinExistence type="predicted"/>
<keyword evidence="5" id="KW-0812">Transmembrane</keyword>
<evidence type="ECO:0000313" key="7">
    <source>
        <dbReference type="EMBL" id="KAK2719452.1"/>
    </source>
</evidence>
<evidence type="ECO:0000313" key="8">
    <source>
        <dbReference type="Proteomes" id="UP001187531"/>
    </source>
</evidence>
<dbReference type="EMBL" id="JAVRJZ010000008">
    <property type="protein sequence ID" value="KAK2719452.1"/>
    <property type="molecule type" value="Genomic_DNA"/>
</dbReference>
<evidence type="ECO:0000256" key="4">
    <source>
        <dbReference type="SAM" id="MobiDB-lite"/>
    </source>
</evidence>
<dbReference type="Proteomes" id="UP001187531">
    <property type="component" value="Unassembled WGS sequence"/>
</dbReference>
<accession>A0AA88ICR6</accession>
<name>A0AA88ICR6_ARTSF</name>
<dbReference type="PANTHER" id="PTHR45738:SF5">
    <property type="entry name" value="POLYPHOSPHOINOSITIDE PHOSPHATASE"/>
    <property type="match status" value="1"/>
</dbReference>
<keyword evidence="5" id="KW-1133">Transmembrane helix</keyword>
<feature type="transmembrane region" description="Helical" evidence="5">
    <location>
        <begin position="87"/>
        <end position="106"/>
    </location>
</feature>
<feature type="region of interest" description="Disordered" evidence="4">
    <location>
        <begin position="729"/>
        <end position="765"/>
    </location>
</feature>
<evidence type="ECO:0000259" key="6">
    <source>
        <dbReference type="PROSITE" id="PS50275"/>
    </source>
</evidence>
<sequence length="911" mass="104677">MQAEFHPFINTMQKMALYETKNRFFLVGSNNTQSKFRVLRIDRTELKRLSIHDDHIEYSHQEVRDLLSAVDVDGKQNRKSSQAFNRMVSAFGIVGFVHFLEGYYIILITKRRKIALIGHHTIYKIEDTSLVYIPNFGQKSLHKDESKYVRLFQSIDFSSNFYFSYSYDLTNTLQYNSCRPTEIRASTNDLYPEDFCWGVRSQPNFKFVWNEYLLKDALNVLHSDWQIFMTHGFVGQSNVSVFGKPYFLTLIARRSNKYSGTRFLKRGSNYKGDVANEVETEQIVHEAGVCWLNKARFTSFVQLRGSVPSQWSQPPVKIAKPPITIEICEPFAESAGAHYNQLLQRYGSPIIVINLVKKKEKKKHEAVLTDELVAGIRYLNVFLPSAYHINYVAFDMARMNKSKRRNVINHLNDVAVSCVKRTGIFQSKGPCASALLKETSSIQDFEKSFTQVIPAIRKAKLVSSETIEASEVPFRLQTGIVRVNCVDCLDRTNTAQFVVGKCALAFQFVALGVLTEPYLDFDSDCVRMLEELYEDHGDTLALQYGGSQMVHRIQTYRKTAPWTSQGNDIMQTLSRYYANTFSDSDKQNAINLFLGIFVPSPSKQPIWETITDYYLHHDKGERKDWESYTKWWDTEAFKYLPISFFEAGKICSEIIPVTKHDQRIDPYYEYYRPFELTVMTDTYVFTMAHSVRDFMPNFTTDFSPFSVRIRPGKRRDTLNSSKKVIHVKNPSLSGRSSASNILMNPSTDTSESSDESISDNENNGLSDLSFAESQVTYLTLLTSPQEVYTTHFHQTKQRDYGMYKKYTDMAKCCKPQKTTPKNLMDGLPKCPKVFPKGILSRDSAFHVLTPTVARESQDTYKKHIHVGLYGPSTPNSKSMAVYKDYVKKSKSSSVLYNKNNREVFKLLGGYS</sequence>
<keyword evidence="3 5" id="KW-0472">Membrane</keyword>